<sequence length="69" mass="7623">MFNAASESLAAFGLDLAPFEKLFPIKTLKRQVQQNHKHIQICGVFHPAITSSSIPPIGSSIMNEVFLRV</sequence>
<dbReference type="PaxDb" id="3218-PP1S150_73V6.1"/>
<dbReference type="EMBL" id="ABEU02000014">
    <property type="protein sequence ID" value="PNR40665.1"/>
    <property type="molecule type" value="Genomic_DNA"/>
</dbReference>
<dbReference type="Gramene" id="Pp3c14_5690V3.1">
    <property type="protein sequence ID" value="PAC:32962775.CDS.1"/>
    <property type="gene ID" value="Pp3c14_5690"/>
</dbReference>
<reference evidence="1 3" key="2">
    <citation type="journal article" date="2018" name="Plant J.">
        <title>The Physcomitrella patens chromosome-scale assembly reveals moss genome structure and evolution.</title>
        <authorList>
            <person name="Lang D."/>
            <person name="Ullrich K.K."/>
            <person name="Murat F."/>
            <person name="Fuchs J."/>
            <person name="Jenkins J."/>
            <person name="Haas F.B."/>
            <person name="Piednoel M."/>
            <person name="Gundlach H."/>
            <person name="Van Bel M."/>
            <person name="Meyberg R."/>
            <person name="Vives C."/>
            <person name="Morata J."/>
            <person name="Symeonidi A."/>
            <person name="Hiss M."/>
            <person name="Muchero W."/>
            <person name="Kamisugi Y."/>
            <person name="Saleh O."/>
            <person name="Blanc G."/>
            <person name="Decker E.L."/>
            <person name="van Gessel N."/>
            <person name="Grimwood J."/>
            <person name="Hayes R.D."/>
            <person name="Graham S.W."/>
            <person name="Gunter L.E."/>
            <person name="McDaniel S.F."/>
            <person name="Hoernstein S.N.W."/>
            <person name="Larsson A."/>
            <person name="Li F.W."/>
            <person name="Perroud P.F."/>
            <person name="Phillips J."/>
            <person name="Ranjan P."/>
            <person name="Rokshar D.S."/>
            <person name="Rothfels C.J."/>
            <person name="Schneider L."/>
            <person name="Shu S."/>
            <person name="Stevenson D.W."/>
            <person name="Thummler F."/>
            <person name="Tillich M."/>
            <person name="Villarreal Aguilar J.C."/>
            <person name="Widiez T."/>
            <person name="Wong G.K."/>
            <person name="Wymore A."/>
            <person name="Zhang Y."/>
            <person name="Zimmer A.D."/>
            <person name="Quatrano R.S."/>
            <person name="Mayer K.F.X."/>
            <person name="Goodstein D."/>
            <person name="Casacuberta J.M."/>
            <person name="Vandepoele K."/>
            <person name="Reski R."/>
            <person name="Cuming A.C."/>
            <person name="Tuskan G.A."/>
            <person name="Maumus F."/>
            <person name="Salse J."/>
            <person name="Schmutz J."/>
            <person name="Rensing S.A."/>
        </authorList>
    </citation>
    <scope>NUCLEOTIDE SEQUENCE [LARGE SCALE GENOMIC DNA]</scope>
    <source>
        <strain evidence="2 3">cv. Gransden 2004</strain>
    </source>
</reference>
<dbReference type="Gramene" id="Pp3c14_5690V3.2">
    <property type="protein sequence ID" value="PAC:32962776.CDS.1"/>
    <property type="gene ID" value="Pp3c14_5690"/>
</dbReference>
<protein>
    <submittedName>
        <fullName evidence="1 2">Uncharacterized protein</fullName>
    </submittedName>
</protein>
<reference evidence="1 3" key="1">
    <citation type="journal article" date="2008" name="Science">
        <title>The Physcomitrella genome reveals evolutionary insights into the conquest of land by plants.</title>
        <authorList>
            <person name="Rensing S."/>
            <person name="Lang D."/>
            <person name="Zimmer A."/>
            <person name="Terry A."/>
            <person name="Salamov A."/>
            <person name="Shapiro H."/>
            <person name="Nishiyama T."/>
            <person name="Perroud P.-F."/>
            <person name="Lindquist E."/>
            <person name="Kamisugi Y."/>
            <person name="Tanahashi T."/>
            <person name="Sakakibara K."/>
            <person name="Fujita T."/>
            <person name="Oishi K."/>
            <person name="Shin-I T."/>
            <person name="Kuroki Y."/>
            <person name="Toyoda A."/>
            <person name="Suzuki Y."/>
            <person name="Hashimoto A."/>
            <person name="Yamaguchi K."/>
            <person name="Sugano A."/>
            <person name="Kohara Y."/>
            <person name="Fujiyama A."/>
            <person name="Anterola A."/>
            <person name="Aoki S."/>
            <person name="Ashton N."/>
            <person name="Barbazuk W.B."/>
            <person name="Barker E."/>
            <person name="Bennetzen J."/>
            <person name="Bezanilla M."/>
            <person name="Blankenship R."/>
            <person name="Cho S.H."/>
            <person name="Dutcher S."/>
            <person name="Estelle M."/>
            <person name="Fawcett J.A."/>
            <person name="Gundlach H."/>
            <person name="Hanada K."/>
            <person name="Heyl A."/>
            <person name="Hicks K.A."/>
            <person name="Hugh J."/>
            <person name="Lohr M."/>
            <person name="Mayer K."/>
            <person name="Melkozernov A."/>
            <person name="Murata T."/>
            <person name="Nelson D."/>
            <person name="Pils B."/>
            <person name="Prigge M."/>
            <person name="Reiss B."/>
            <person name="Renner T."/>
            <person name="Rombauts S."/>
            <person name="Rushton P."/>
            <person name="Sanderfoot A."/>
            <person name="Schween G."/>
            <person name="Shiu S.-H."/>
            <person name="Stueber K."/>
            <person name="Theodoulou F.L."/>
            <person name="Tu H."/>
            <person name="Van de Peer Y."/>
            <person name="Verrier P.J."/>
            <person name="Waters E."/>
            <person name="Wood A."/>
            <person name="Yang L."/>
            <person name="Cove D."/>
            <person name="Cuming A."/>
            <person name="Hasebe M."/>
            <person name="Lucas S."/>
            <person name="Mishler D.B."/>
            <person name="Reski R."/>
            <person name="Grigoriev I."/>
            <person name="Quatrano R.S."/>
            <person name="Boore J.L."/>
        </authorList>
    </citation>
    <scope>NUCLEOTIDE SEQUENCE [LARGE SCALE GENOMIC DNA]</scope>
    <source>
        <strain evidence="2 3">cv. Gransden 2004</strain>
    </source>
</reference>
<proteinExistence type="predicted"/>
<evidence type="ECO:0000313" key="3">
    <source>
        <dbReference type="Proteomes" id="UP000006727"/>
    </source>
</evidence>
<gene>
    <name evidence="1" type="ORF">PHYPA_018068</name>
</gene>
<dbReference type="EnsemblPlants" id="Pp3c14_5690V3.2">
    <property type="protein sequence ID" value="PAC:32962776.CDS.1"/>
    <property type="gene ID" value="Pp3c14_5690"/>
</dbReference>
<dbReference type="Proteomes" id="UP000006727">
    <property type="component" value="Chromosome 14"/>
</dbReference>
<dbReference type="AlphaFoldDB" id="A0A2K1JGH6"/>
<dbReference type="InParanoid" id="A0A2K1JGH6"/>
<evidence type="ECO:0000313" key="2">
    <source>
        <dbReference type="EnsemblPlants" id="PAC:32962775.CDS.1"/>
    </source>
</evidence>
<evidence type="ECO:0000313" key="1">
    <source>
        <dbReference type="EMBL" id="PNR40665.1"/>
    </source>
</evidence>
<dbReference type="EnsemblPlants" id="Pp3c14_5690V3.1">
    <property type="protein sequence ID" value="PAC:32962775.CDS.1"/>
    <property type="gene ID" value="Pp3c14_5690"/>
</dbReference>
<accession>A0A2K1JGH6</accession>
<keyword evidence="3" id="KW-1185">Reference proteome</keyword>
<reference evidence="2" key="3">
    <citation type="submission" date="2020-12" db="UniProtKB">
        <authorList>
            <consortium name="EnsemblPlants"/>
        </authorList>
    </citation>
    <scope>IDENTIFICATION</scope>
</reference>
<organism evidence="1">
    <name type="scientific">Physcomitrium patens</name>
    <name type="common">Spreading-leaved earth moss</name>
    <name type="synonym">Physcomitrella patens</name>
    <dbReference type="NCBI Taxonomy" id="3218"/>
    <lineage>
        <taxon>Eukaryota</taxon>
        <taxon>Viridiplantae</taxon>
        <taxon>Streptophyta</taxon>
        <taxon>Embryophyta</taxon>
        <taxon>Bryophyta</taxon>
        <taxon>Bryophytina</taxon>
        <taxon>Bryopsida</taxon>
        <taxon>Funariidae</taxon>
        <taxon>Funariales</taxon>
        <taxon>Funariaceae</taxon>
        <taxon>Physcomitrium</taxon>
    </lineage>
</organism>
<name>A0A2K1JGH6_PHYPA</name>